<dbReference type="GO" id="GO:0022857">
    <property type="term" value="F:transmembrane transporter activity"/>
    <property type="evidence" value="ECO:0007669"/>
    <property type="project" value="TreeGrafter"/>
</dbReference>
<feature type="domain" description="MacB-like periplasmic core" evidence="8">
    <location>
        <begin position="433"/>
        <end position="595"/>
    </location>
</feature>
<evidence type="ECO:0000256" key="4">
    <source>
        <dbReference type="ARBA" id="ARBA00022989"/>
    </source>
</evidence>
<dbReference type="GO" id="GO:0005886">
    <property type="term" value="C:plasma membrane"/>
    <property type="evidence" value="ECO:0007669"/>
    <property type="project" value="UniProtKB-SubCell"/>
</dbReference>
<evidence type="ECO:0000256" key="5">
    <source>
        <dbReference type="ARBA" id="ARBA00023136"/>
    </source>
</evidence>
<dbReference type="InterPro" id="IPR050250">
    <property type="entry name" value="Macrolide_Exporter_MacB"/>
</dbReference>
<dbReference type="Proteomes" id="UP000290848">
    <property type="component" value="Unassembled WGS sequence"/>
</dbReference>
<gene>
    <name evidence="9" type="ORF">EKH83_10860</name>
</gene>
<sequence length="793" mass="88148">MIRNYLKIAFRNLWRHKGFSFINILGLAVGMTAFFLIFLYVSMELSYDNFHKKADRIYRIISDIKTPTEVLKASGPSWAVPPHLKLDFPEIESFVRISNASLLVRKDNIKFQEDNSLFADSAFFQVFDFKLIKGDGRTALSNQLSIVLTETAARKYFGNSDPLGQTLQLTGDAHPAKVTGVMKDIPENSQIKADMLVSMSTLTENFNRGLDDQWGNYGASAYILLKPGTDAKALERKFPAFMERRNGKEARENKMSATLFLEPLPDVYLRSTRNGSKTGNITNVYIFSIIGVFILLIACINFINLSTARSVERAKEVGIRKVVGAAKTQLSRQFIGESLIVCLIAFVISVLLSAIMRPLFNQLAGKTVSEGIFGSGSQLLILFLCSIVMGLLAGIYPALVLASFRPVSVLKGRFASGTKGILLRKGLVVAQFTISITLIIATLVVYNQMDFMRNRDLGFSKDQIMVINTNSDPARTTFKESISGLAGIKSTALSSSVPGGGNPGAYSEIENTKGEMQVANLDLYFVDFDYIPQFKIKMVAGRPFSKEFGTDTTKAMVLNEAAVRMFGYSSPQQAIGKRFRQWGREGTIIGVMKDFHYRSLQREIKPLSMRIEPNGCELISVKVSPANLPSTIAAIEKKWNAMIPGRPFSYYFLDEFFDRQYRSEEQFGKLFLNFAILAIFISCLGLLGLASYSTIQRTREIGIRKVLGANVSAIIRLLSIDFLRLVVMAFVISSPLAWLLMHQWLKDFAYKIDISWVVFAVAGSSAVLIALATISFQALKAAIANPVKSLRTE</sequence>
<feature type="transmembrane region" description="Helical" evidence="6">
    <location>
        <begin position="670"/>
        <end position="692"/>
    </location>
</feature>
<keyword evidence="3 6" id="KW-0812">Transmembrane</keyword>
<dbReference type="EMBL" id="RXOC01000006">
    <property type="protein sequence ID" value="RXF69744.1"/>
    <property type="molecule type" value="Genomic_DNA"/>
</dbReference>
<feature type="domain" description="ABC3 transporter permease C-terminal" evidence="7">
    <location>
        <begin position="289"/>
        <end position="403"/>
    </location>
</feature>
<dbReference type="InterPro" id="IPR025857">
    <property type="entry name" value="MacB_PCD"/>
</dbReference>
<protein>
    <submittedName>
        <fullName evidence="9">FtsX-like permease family protein</fullName>
    </submittedName>
</protein>
<dbReference type="RefSeq" id="WP_128769446.1">
    <property type="nucleotide sequence ID" value="NZ_RXOC01000006.1"/>
</dbReference>
<comment type="subcellular location">
    <subcellularLocation>
        <location evidence="1">Cell membrane</location>
        <topology evidence="1">Multi-pass membrane protein</topology>
    </subcellularLocation>
</comment>
<evidence type="ECO:0000259" key="8">
    <source>
        <dbReference type="Pfam" id="PF12704"/>
    </source>
</evidence>
<dbReference type="InterPro" id="IPR003838">
    <property type="entry name" value="ABC3_permease_C"/>
</dbReference>
<feature type="transmembrane region" description="Helical" evidence="6">
    <location>
        <begin position="339"/>
        <end position="360"/>
    </location>
</feature>
<dbReference type="AlphaFoldDB" id="A0A4Q0M9C7"/>
<name>A0A4Q0M9C7_9SPHI</name>
<proteinExistence type="predicted"/>
<keyword evidence="2" id="KW-1003">Cell membrane</keyword>
<evidence type="ECO:0000256" key="2">
    <source>
        <dbReference type="ARBA" id="ARBA00022475"/>
    </source>
</evidence>
<dbReference type="Pfam" id="PF02687">
    <property type="entry name" value="FtsX"/>
    <property type="match status" value="2"/>
</dbReference>
<feature type="transmembrane region" description="Helical" evidence="6">
    <location>
        <begin position="380"/>
        <end position="404"/>
    </location>
</feature>
<accession>A0A4Q0M9C7</accession>
<feature type="transmembrane region" description="Helical" evidence="6">
    <location>
        <begin position="21"/>
        <end position="43"/>
    </location>
</feature>
<dbReference type="PANTHER" id="PTHR30572">
    <property type="entry name" value="MEMBRANE COMPONENT OF TRANSPORTER-RELATED"/>
    <property type="match status" value="1"/>
</dbReference>
<feature type="domain" description="ABC3 transporter permease C-terminal" evidence="7">
    <location>
        <begin position="674"/>
        <end position="786"/>
    </location>
</feature>
<evidence type="ECO:0000313" key="10">
    <source>
        <dbReference type="Proteomes" id="UP000290848"/>
    </source>
</evidence>
<evidence type="ECO:0000259" key="7">
    <source>
        <dbReference type="Pfam" id="PF02687"/>
    </source>
</evidence>
<feature type="transmembrane region" description="Helical" evidence="6">
    <location>
        <begin position="754"/>
        <end position="779"/>
    </location>
</feature>
<feature type="transmembrane region" description="Helical" evidence="6">
    <location>
        <begin position="425"/>
        <end position="446"/>
    </location>
</feature>
<feature type="transmembrane region" description="Helical" evidence="6">
    <location>
        <begin position="713"/>
        <end position="734"/>
    </location>
</feature>
<keyword evidence="4 6" id="KW-1133">Transmembrane helix</keyword>
<feature type="domain" description="MacB-like periplasmic core" evidence="8">
    <location>
        <begin position="20"/>
        <end position="238"/>
    </location>
</feature>
<evidence type="ECO:0000256" key="1">
    <source>
        <dbReference type="ARBA" id="ARBA00004651"/>
    </source>
</evidence>
<organism evidence="9 10">
    <name type="scientific">Arcticibacter tournemirensis</name>
    <dbReference type="NCBI Taxonomy" id="699437"/>
    <lineage>
        <taxon>Bacteria</taxon>
        <taxon>Pseudomonadati</taxon>
        <taxon>Bacteroidota</taxon>
        <taxon>Sphingobacteriia</taxon>
        <taxon>Sphingobacteriales</taxon>
        <taxon>Sphingobacteriaceae</taxon>
        <taxon>Arcticibacter</taxon>
    </lineage>
</organism>
<feature type="transmembrane region" description="Helical" evidence="6">
    <location>
        <begin position="284"/>
        <end position="305"/>
    </location>
</feature>
<evidence type="ECO:0000256" key="3">
    <source>
        <dbReference type="ARBA" id="ARBA00022692"/>
    </source>
</evidence>
<dbReference type="PANTHER" id="PTHR30572:SF18">
    <property type="entry name" value="ABC-TYPE MACROLIDE FAMILY EXPORT SYSTEM PERMEASE COMPONENT 2"/>
    <property type="match status" value="1"/>
</dbReference>
<dbReference type="Pfam" id="PF12704">
    <property type="entry name" value="MacB_PCD"/>
    <property type="match status" value="2"/>
</dbReference>
<evidence type="ECO:0000313" key="9">
    <source>
        <dbReference type="EMBL" id="RXF69744.1"/>
    </source>
</evidence>
<comment type="caution">
    <text evidence="9">The sequence shown here is derived from an EMBL/GenBank/DDBJ whole genome shotgun (WGS) entry which is preliminary data.</text>
</comment>
<keyword evidence="5 6" id="KW-0472">Membrane</keyword>
<evidence type="ECO:0000256" key="6">
    <source>
        <dbReference type="SAM" id="Phobius"/>
    </source>
</evidence>
<reference evidence="9 10" key="1">
    <citation type="submission" date="2018-12" db="EMBL/GenBank/DDBJ databases">
        <title>The Draft Genome Sequence of the Soil Bacterium Pedobacter tournemirensis R1.</title>
        <authorList>
            <person name="He J."/>
        </authorList>
    </citation>
    <scope>NUCLEOTIDE SEQUENCE [LARGE SCALE GENOMIC DNA]</scope>
    <source>
        <strain evidence="9 10">R1</strain>
    </source>
</reference>